<proteinExistence type="predicted"/>
<evidence type="ECO:0000313" key="2">
    <source>
        <dbReference type="EMBL" id="QHT88766.1"/>
    </source>
</evidence>
<accession>A0A6C0I8V5</accession>
<reference evidence="2" key="1">
    <citation type="journal article" date="2020" name="Nature">
        <title>Giant virus diversity and host interactions through global metagenomics.</title>
        <authorList>
            <person name="Schulz F."/>
            <person name="Roux S."/>
            <person name="Paez-Espino D."/>
            <person name="Jungbluth S."/>
            <person name="Walsh D.A."/>
            <person name="Denef V.J."/>
            <person name="McMahon K.D."/>
            <person name="Konstantinidis K.T."/>
            <person name="Eloe-Fadrosh E.A."/>
            <person name="Kyrpides N.C."/>
            <person name="Woyke T."/>
        </authorList>
    </citation>
    <scope>NUCLEOTIDE SEQUENCE</scope>
    <source>
        <strain evidence="2">GVMAG-M-3300023184-51</strain>
    </source>
</reference>
<sequence>MNSNTIKNTNSLDVDKLEKALDNTSNESIMNFTTEKIMELNWKILKELKLDKSTALEYLRKLKGYKYVDELPELKHGGFIRWIPITDPDYLPLNQCGIVCDIVISDDGVFITCKNFMHRHYNFKMDDVIIFQKLTSQELIILSALDHLDSEETTSKKTTELEGGANNLEEEEEGEEDSSEEEDLEEDN</sequence>
<evidence type="ECO:0000256" key="1">
    <source>
        <dbReference type="SAM" id="MobiDB-lite"/>
    </source>
</evidence>
<dbReference type="AlphaFoldDB" id="A0A6C0I8V5"/>
<protein>
    <submittedName>
        <fullName evidence="2">Uncharacterized protein</fullName>
    </submittedName>
</protein>
<feature type="region of interest" description="Disordered" evidence="1">
    <location>
        <begin position="151"/>
        <end position="188"/>
    </location>
</feature>
<feature type="compositionally biased region" description="Acidic residues" evidence="1">
    <location>
        <begin position="168"/>
        <end position="188"/>
    </location>
</feature>
<name>A0A6C0I8V5_9ZZZZ</name>
<organism evidence="2">
    <name type="scientific">viral metagenome</name>
    <dbReference type="NCBI Taxonomy" id="1070528"/>
    <lineage>
        <taxon>unclassified sequences</taxon>
        <taxon>metagenomes</taxon>
        <taxon>organismal metagenomes</taxon>
    </lineage>
</organism>
<dbReference type="EMBL" id="MN740122">
    <property type="protein sequence ID" value="QHT88766.1"/>
    <property type="molecule type" value="Genomic_DNA"/>
</dbReference>
<feature type="compositionally biased region" description="Basic and acidic residues" evidence="1">
    <location>
        <begin position="151"/>
        <end position="160"/>
    </location>
</feature>